<comment type="subunit">
    <text evidence="5">Component of nuclear RNase P and RNase MRP ribonucleoproteins. RNase P consists of a catalytic RNA moiety and 10 different protein chains; POP1, POP4, POP5, POP7, RPP14, RPP21, RPP25, RPP30, RPP38 and RPP40. Within the RNase P complex, POP1, POP7 and RPP25 form the 'finger' subcomplex, POP5, RPP14, RPP40 and homodimeric RPP30 form the 'palm' subcomplex, and RPP21, POP4 and RPP38 form the 'wrist' subcomplex. All subunits of the RNase P complex interact with the catalytic RNA. Several subunits of RNase P are also part of the RNase MRP complex. RNase MRP consists of a catalytic RNA moiety and about 8 protein subunits; POP1, POP7, RPP25, RPP30, RPP38, RPP40 and possibly also POP4 and POP5.</text>
</comment>
<dbReference type="GO" id="GO:0033204">
    <property type="term" value="F:ribonuclease P RNA binding"/>
    <property type="evidence" value="ECO:0007669"/>
    <property type="project" value="InterPro"/>
</dbReference>
<dbReference type="FunCoup" id="E4XP42">
    <property type="interactions" value="91"/>
</dbReference>
<dbReference type="GO" id="GO:0005634">
    <property type="term" value="C:nucleus"/>
    <property type="evidence" value="ECO:0007669"/>
    <property type="project" value="UniProtKB-SubCell"/>
</dbReference>
<dbReference type="GO" id="GO:0030677">
    <property type="term" value="C:ribonuclease P complex"/>
    <property type="evidence" value="ECO:0007669"/>
    <property type="project" value="InterPro"/>
</dbReference>
<dbReference type="GO" id="GO:0000172">
    <property type="term" value="C:ribonuclease MRP complex"/>
    <property type="evidence" value="ECO:0007669"/>
    <property type="project" value="InterPro"/>
</dbReference>
<evidence type="ECO:0000256" key="5">
    <source>
        <dbReference type="ARBA" id="ARBA00046486"/>
    </source>
</evidence>
<keyword evidence="7" id="KW-1185">Reference proteome</keyword>
<gene>
    <name evidence="6" type="ORF">GSOID_T00016803001</name>
</gene>
<evidence type="ECO:0000313" key="6">
    <source>
        <dbReference type="EMBL" id="CBY11630.1"/>
    </source>
</evidence>
<dbReference type="PANTHER" id="PTHR13348:SF0">
    <property type="entry name" value="RIBONUCLEASE P PROTEIN SUBUNIT P29"/>
    <property type="match status" value="1"/>
</dbReference>
<sequence>MVRARRQYIEDIVEAYGRKHQKAQNEQTLRRLRNVPIQLDSDKKKVAKRVENLKKKSTKRLSGKDRKALKLFRTGDEKVVYAHFEELNKLWEKYILSLLPGSEGKGANLASYHDILTRANYIGAKVTVKYSRCKSKIGIKGIIALELKNVFQLVTVDNRLLIIEKKHTIFKVEAGEFEIEIYGSNFQTAPPFRAGGRLTSQHTMLNVL</sequence>
<evidence type="ECO:0000313" key="7">
    <source>
        <dbReference type="Proteomes" id="UP000001307"/>
    </source>
</evidence>
<evidence type="ECO:0000256" key="1">
    <source>
        <dbReference type="ARBA" id="ARBA00002435"/>
    </source>
</evidence>
<dbReference type="EMBL" id="FN653089">
    <property type="protein sequence ID" value="CBY11630.1"/>
    <property type="molecule type" value="Genomic_DNA"/>
</dbReference>
<name>E4XP42_OIKDI</name>
<dbReference type="InterPro" id="IPR036980">
    <property type="entry name" value="RNase_P/MRP_Rpp29_sf"/>
</dbReference>
<dbReference type="Gene3D" id="2.30.30.210">
    <property type="entry name" value="Ribonuclease P/MRP, subunit p29"/>
    <property type="match status" value="1"/>
</dbReference>
<protein>
    <recommendedName>
        <fullName evidence="4">Ribonuclease P protein subunit p29</fullName>
    </recommendedName>
</protein>
<dbReference type="GO" id="GO:0001682">
    <property type="term" value="P:tRNA 5'-leader removal"/>
    <property type="evidence" value="ECO:0007669"/>
    <property type="project" value="InterPro"/>
</dbReference>
<comment type="subcellular location">
    <subcellularLocation>
        <location evidence="2">Nucleus</location>
    </subcellularLocation>
</comment>
<evidence type="ECO:0000256" key="2">
    <source>
        <dbReference type="ARBA" id="ARBA00004123"/>
    </source>
</evidence>
<comment type="function">
    <text evidence="1">Component of ribonuclease P, a ribonucleoprotein complex that generates mature tRNA molecules by cleaving their 5'-ends.</text>
</comment>
<dbReference type="SMART" id="SM00538">
    <property type="entry name" value="POP4"/>
    <property type="match status" value="1"/>
</dbReference>
<dbReference type="InterPro" id="IPR016848">
    <property type="entry name" value="RNase_P/MRP_Rpp29-subunit"/>
</dbReference>
<dbReference type="InParanoid" id="E4XP42"/>
<dbReference type="InterPro" id="IPR023534">
    <property type="entry name" value="Rof/RNase_P-like"/>
</dbReference>
<dbReference type="PANTHER" id="PTHR13348">
    <property type="entry name" value="RIBONUCLEASE P SUBUNIT P29"/>
    <property type="match status" value="1"/>
</dbReference>
<comment type="similarity">
    <text evidence="3">Belongs to the eukaryotic/archaeal RNase P protein component 1 family.</text>
</comment>
<organism evidence="6">
    <name type="scientific">Oikopleura dioica</name>
    <name type="common">Tunicate</name>
    <dbReference type="NCBI Taxonomy" id="34765"/>
    <lineage>
        <taxon>Eukaryota</taxon>
        <taxon>Metazoa</taxon>
        <taxon>Chordata</taxon>
        <taxon>Tunicata</taxon>
        <taxon>Appendicularia</taxon>
        <taxon>Copelata</taxon>
        <taxon>Oikopleuridae</taxon>
        <taxon>Oikopleura</taxon>
    </lineage>
</organism>
<dbReference type="OrthoDB" id="124041at2759"/>
<proteinExistence type="inferred from homology"/>
<dbReference type="Proteomes" id="UP000001307">
    <property type="component" value="Unassembled WGS sequence"/>
</dbReference>
<dbReference type="Pfam" id="PF01868">
    <property type="entry name" value="RNase_P-MRP_p29"/>
    <property type="match status" value="1"/>
</dbReference>
<dbReference type="AlphaFoldDB" id="E4XP42"/>
<dbReference type="GO" id="GO:0006364">
    <property type="term" value="P:rRNA processing"/>
    <property type="evidence" value="ECO:0007669"/>
    <property type="project" value="TreeGrafter"/>
</dbReference>
<reference evidence="6" key="1">
    <citation type="journal article" date="2010" name="Science">
        <title>Plasticity of animal genome architecture unmasked by rapid evolution of a pelagic tunicate.</title>
        <authorList>
            <person name="Denoeud F."/>
            <person name="Henriet S."/>
            <person name="Mungpakdee S."/>
            <person name="Aury J.M."/>
            <person name="Da Silva C."/>
            <person name="Brinkmann H."/>
            <person name="Mikhaleva J."/>
            <person name="Olsen L.C."/>
            <person name="Jubin C."/>
            <person name="Canestro C."/>
            <person name="Bouquet J.M."/>
            <person name="Danks G."/>
            <person name="Poulain J."/>
            <person name="Campsteijn C."/>
            <person name="Adamski M."/>
            <person name="Cross I."/>
            <person name="Yadetie F."/>
            <person name="Muffato M."/>
            <person name="Louis A."/>
            <person name="Butcher S."/>
            <person name="Tsagkogeorga G."/>
            <person name="Konrad A."/>
            <person name="Singh S."/>
            <person name="Jensen M.F."/>
            <person name="Cong E.H."/>
            <person name="Eikeseth-Otteraa H."/>
            <person name="Noel B."/>
            <person name="Anthouard V."/>
            <person name="Porcel B.M."/>
            <person name="Kachouri-Lafond R."/>
            <person name="Nishino A."/>
            <person name="Ugolini M."/>
            <person name="Chourrout P."/>
            <person name="Nishida H."/>
            <person name="Aasland R."/>
            <person name="Huzurbazar S."/>
            <person name="Westhof E."/>
            <person name="Delsuc F."/>
            <person name="Lehrach H."/>
            <person name="Reinhardt R."/>
            <person name="Weissenbach J."/>
            <person name="Roy S.W."/>
            <person name="Artiguenave F."/>
            <person name="Postlethwait J.H."/>
            <person name="Manak J.R."/>
            <person name="Thompson E.M."/>
            <person name="Jaillon O."/>
            <person name="Du Pasquier L."/>
            <person name="Boudinot P."/>
            <person name="Liberles D.A."/>
            <person name="Volff J.N."/>
            <person name="Philippe H."/>
            <person name="Lenhard B."/>
            <person name="Roest Crollius H."/>
            <person name="Wincker P."/>
            <person name="Chourrout D."/>
        </authorList>
    </citation>
    <scope>NUCLEOTIDE SEQUENCE [LARGE SCALE GENOMIC DNA]</scope>
</reference>
<accession>E4XP42</accession>
<evidence type="ECO:0000256" key="3">
    <source>
        <dbReference type="ARBA" id="ARBA00006181"/>
    </source>
</evidence>
<evidence type="ECO:0000256" key="4">
    <source>
        <dbReference type="ARBA" id="ARBA00016225"/>
    </source>
</evidence>
<dbReference type="SUPFAM" id="SSF101744">
    <property type="entry name" value="Rof/RNase P subunit-like"/>
    <property type="match status" value="1"/>
</dbReference>
<dbReference type="InterPro" id="IPR002730">
    <property type="entry name" value="Rpp29/RNP1"/>
</dbReference>